<evidence type="ECO:0000313" key="3">
    <source>
        <dbReference type="Proteomes" id="UP000288805"/>
    </source>
</evidence>
<comment type="caution">
    <text evidence="2">The sequence shown here is derived from an EMBL/GenBank/DDBJ whole genome shotgun (WGS) entry which is preliminary data.</text>
</comment>
<sequence>MACGREIGRWNQGAALVRGSDGGAGGRRGGGDVFEKRTFNGWVARQSYGPVDDGSCSSGSGLGIVGRKRDCGLVSQGPIPLKGDAWAGDGAGCGPAEGLAPKGLELLSHGPAISDGNGVHQVAGEGDLGQADAGPQCSMAEREIVDEAFKYGSYSNLKVGESSSSSSPFGRTPEREPCDHHGVLRVSRQRDNVVEGEASGGDIARREGCWDLVAVDCEVLEVQNPEWTLAMSGPKFKGARRSLIGRKAACQIQGEGKEESLLKSRGGQLLVGLMNLKLMSWNVRGANDVNKRRIIKSVGWEILRLENSEATGVARGLWKMGQSGFFTGVYGPFNKKDRECLWDELGAVRPLGDPWCVGGDFNVILTQGERSRQGRVTPAMRRFAQVMDDLELIDLPLQGGSFTWSGGLHNQAWARLDRFLVSPRWLDQRGPSPFRFENMWLRVEGFKDLEELVAGDGVDYWDQVESERRLSEEEFARKKEAKEGYAKWVKMDEIHWRQLSRELWLREGDKNTGHRGVNLNRISQQEADILELPFMEEEVHSALRDMNGTRLQVRMALRELFGNFCWEFVKRRLWRCSREFHEHKTFLKSLNATFLVLIPKKGGSGGAGGLRADQFCWVDYTNSWLRLANRIKNVIGGVISSDQNAFVSASIGNFDEGYGGKWALGLSGGSGYGAAYQLPVGEVDEILEMAVELAARTDEVKTSPMEAAILGSGEKTENCKETSCGEGESTERKAHLVSWEKVCVEQREGGTWLEEIVQLNKALLGKWVWRFACAKDEMWNVFLWRNTGKRILGGRTKKANGAFGGWLWKEIMKEADWCWNNMTLKVGKGTKIRFWKDTWCGMWSWLGDPSTLQCGCPKSATVGEL</sequence>
<feature type="region of interest" description="Disordered" evidence="1">
    <location>
        <begin position="160"/>
        <end position="183"/>
    </location>
</feature>
<dbReference type="EMBL" id="QGNW01000631">
    <property type="protein sequence ID" value="RVW66741.1"/>
    <property type="molecule type" value="Genomic_DNA"/>
</dbReference>
<dbReference type="PANTHER" id="PTHR33710:SF64">
    <property type="entry name" value="ENDONUCLEASE_EXONUCLEASE_PHOSPHATASE DOMAIN-CONTAINING PROTEIN"/>
    <property type="match status" value="1"/>
</dbReference>
<name>A0A438G3G6_VITVI</name>
<feature type="compositionally biased region" description="Basic and acidic residues" evidence="1">
    <location>
        <begin position="172"/>
        <end position="183"/>
    </location>
</feature>
<dbReference type="InterPro" id="IPR036691">
    <property type="entry name" value="Endo/exonu/phosph_ase_sf"/>
</dbReference>
<dbReference type="Proteomes" id="UP000288805">
    <property type="component" value="Unassembled WGS sequence"/>
</dbReference>
<dbReference type="SUPFAM" id="SSF56219">
    <property type="entry name" value="DNase I-like"/>
    <property type="match status" value="1"/>
</dbReference>
<reference evidence="2 3" key="1">
    <citation type="journal article" date="2018" name="PLoS Genet.">
        <title>Population sequencing reveals clonal diversity and ancestral inbreeding in the grapevine cultivar Chardonnay.</title>
        <authorList>
            <person name="Roach M.J."/>
            <person name="Johnson D.L."/>
            <person name="Bohlmann J."/>
            <person name="van Vuuren H.J."/>
            <person name="Jones S.J."/>
            <person name="Pretorius I.S."/>
            <person name="Schmidt S.A."/>
            <person name="Borneman A.R."/>
        </authorList>
    </citation>
    <scope>NUCLEOTIDE SEQUENCE [LARGE SCALE GENOMIC DNA]</scope>
    <source>
        <strain evidence="3">cv. Chardonnay</strain>
        <tissue evidence="2">Leaf</tissue>
    </source>
</reference>
<protein>
    <submittedName>
        <fullName evidence="2">Uncharacterized protein</fullName>
    </submittedName>
</protein>
<evidence type="ECO:0000313" key="2">
    <source>
        <dbReference type="EMBL" id="RVW66741.1"/>
    </source>
</evidence>
<dbReference type="PANTHER" id="PTHR33710">
    <property type="entry name" value="BNAC02G09200D PROTEIN"/>
    <property type="match status" value="1"/>
</dbReference>
<evidence type="ECO:0000256" key="1">
    <source>
        <dbReference type="SAM" id="MobiDB-lite"/>
    </source>
</evidence>
<dbReference type="Gene3D" id="3.60.10.10">
    <property type="entry name" value="Endonuclease/exonuclease/phosphatase"/>
    <property type="match status" value="1"/>
</dbReference>
<organism evidence="2 3">
    <name type="scientific">Vitis vinifera</name>
    <name type="common">Grape</name>
    <dbReference type="NCBI Taxonomy" id="29760"/>
    <lineage>
        <taxon>Eukaryota</taxon>
        <taxon>Viridiplantae</taxon>
        <taxon>Streptophyta</taxon>
        <taxon>Embryophyta</taxon>
        <taxon>Tracheophyta</taxon>
        <taxon>Spermatophyta</taxon>
        <taxon>Magnoliopsida</taxon>
        <taxon>eudicotyledons</taxon>
        <taxon>Gunneridae</taxon>
        <taxon>Pentapetalae</taxon>
        <taxon>rosids</taxon>
        <taxon>Vitales</taxon>
        <taxon>Vitaceae</taxon>
        <taxon>Viteae</taxon>
        <taxon>Vitis</taxon>
    </lineage>
</organism>
<proteinExistence type="predicted"/>
<dbReference type="AlphaFoldDB" id="A0A438G3G6"/>
<accession>A0A438G3G6</accession>
<gene>
    <name evidence="2" type="ORF">CK203_063541</name>
</gene>